<proteinExistence type="predicted"/>
<evidence type="ECO:0000256" key="1">
    <source>
        <dbReference type="ARBA" id="ARBA00004613"/>
    </source>
</evidence>
<dbReference type="Gene3D" id="2.120.10.30">
    <property type="entry name" value="TolB, C-terminal domain"/>
    <property type="match status" value="1"/>
</dbReference>
<feature type="chain" id="PRO_5047469739" evidence="3">
    <location>
        <begin position="21"/>
        <end position="360"/>
    </location>
</feature>
<dbReference type="InterPro" id="IPR011042">
    <property type="entry name" value="6-blade_b-propeller_TolB-like"/>
</dbReference>
<dbReference type="Pfam" id="PF03022">
    <property type="entry name" value="MRJP"/>
    <property type="match status" value="1"/>
</dbReference>
<evidence type="ECO:0000256" key="3">
    <source>
        <dbReference type="SAM" id="SignalP"/>
    </source>
</evidence>
<keyword evidence="3" id="KW-0732">Signal</keyword>
<dbReference type="PANTHER" id="PTHR10009">
    <property type="entry name" value="PROTEIN YELLOW-RELATED"/>
    <property type="match status" value="1"/>
</dbReference>
<feature type="signal peptide" evidence="3">
    <location>
        <begin position="1"/>
        <end position="20"/>
    </location>
</feature>
<dbReference type="RefSeq" id="WP_264282642.1">
    <property type="nucleotide sequence ID" value="NZ_CP107006.1"/>
</dbReference>
<gene>
    <name evidence="4" type="ORF">MKQ68_06860</name>
</gene>
<name>A0ABY6J5M7_9BACT</name>
<keyword evidence="2" id="KW-0964">Secreted</keyword>
<accession>A0ABY6J5M7</accession>
<evidence type="ECO:0000313" key="5">
    <source>
        <dbReference type="Proteomes" id="UP001162741"/>
    </source>
</evidence>
<keyword evidence="5" id="KW-1185">Reference proteome</keyword>
<dbReference type="PANTHER" id="PTHR10009:SF18">
    <property type="entry name" value="PROTEIN YELLOW-LIKE PROTEIN"/>
    <property type="match status" value="1"/>
</dbReference>
<dbReference type="SUPFAM" id="SSF63829">
    <property type="entry name" value="Calcium-dependent phosphotriesterase"/>
    <property type="match status" value="1"/>
</dbReference>
<evidence type="ECO:0000313" key="4">
    <source>
        <dbReference type="EMBL" id="UYQ94810.1"/>
    </source>
</evidence>
<dbReference type="Proteomes" id="UP001162741">
    <property type="component" value="Chromosome"/>
</dbReference>
<reference evidence="4" key="1">
    <citation type="submission" date="2022-10" db="EMBL/GenBank/DDBJ databases">
        <title>Chitinophaga sp. nov., isolated from soil.</title>
        <authorList>
            <person name="Jeon C.O."/>
        </authorList>
    </citation>
    <scope>NUCLEOTIDE SEQUENCE</scope>
    <source>
        <strain evidence="4">R8</strain>
    </source>
</reference>
<comment type="subcellular location">
    <subcellularLocation>
        <location evidence="1">Secreted</location>
    </subcellularLocation>
</comment>
<dbReference type="PROSITE" id="PS51257">
    <property type="entry name" value="PROKAR_LIPOPROTEIN"/>
    <property type="match status" value="1"/>
</dbReference>
<organism evidence="4 5">
    <name type="scientific">Chitinophaga horti</name>
    <dbReference type="NCBI Taxonomy" id="2920382"/>
    <lineage>
        <taxon>Bacteria</taxon>
        <taxon>Pseudomonadati</taxon>
        <taxon>Bacteroidota</taxon>
        <taxon>Chitinophagia</taxon>
        <taxon>Chitinophagales</taxon>
        <taxon>Chitinophagaceae</taxon>
        <taxon>Chitinophaga</taxon>
    </lineage>
</organism>
<dbReference type="EMBL" id="CP107006">
    <property type="protein sequence ID" value="UYQ94810.1"/>
    <property type="molecule type" value="Genomic_DNA"/>
</dbReference>
<sequence>MKNRLLLALALAATAVSCHDDDVDVNQLELVYEDSVYQLTGVTVAAGKIFTNYPRWSDIHQYDVVQVNGIRSSSPYPNEAWNSWEPGQDGENKWVCAQALYRDDEGYMWAVDPASPRMQGVYEGSHKLVKIDAATNTILRTYSFDSVASPNSYLNDVQVDTERDMAYLTNSKEGGIIVLNLATGQARQVLQNHYSVMSDPAYTFKIDGKVLSRFGKPVKMHSDGIALTPHRDWLYYKPLTDDKLYRIKTEYLRDGSLSETELGRHVEDLGHFAASDGMIFDKKGNLYLSDMQHYRIVRITPQLRMQTFIKDRRLSWPDSFTISEGGYLYVTCSRIHEQPDYNDGVDKRQGRPYTIYRIRL</sequence>
<protein>
    <submittedName>
        <fullName evidence="4">Major royal jelly family protein</fullName>
    </submittedName>
</protein>
<dbReference type="InterPro" id="IPR017996">
    <property type="entry name" value="MRJP/yellow-related"/>
</dbReference>
<evidence type="ECO:0000256" key="2">
    <source>
        <dbReference type="ARBA" id="ARBA00022525"/>
    </source>
</evidence>